<proteinExistence type="predicted"/>
<name>A0A5N8XNP3_9ACTN</name>
<reference evidence="4 5" key="1">
    <citation type="submission" date="2019-07" db="EMBL/GenBank/DDBJ databases">
        <title>New species of Amycolatopsis and Streptomyces.</title>
        <authorList>
            <person name="Duangmal K."/>
            <person name="Teo W.F.A."/>
            <person name="Lipun K."/>
        </authorList>
    </citation>
    <scope>NUCLEOTIDE SEQUENCE [LARGE SCALE GENOMIC DNA]</scope>
    <source>
        <strain evidence="4 5">NBRC 106415</strain>
    </source>
</reference>
<dbReference type="Gene3D" id="3.40.630.30">
    <property type="match status" value="1"/>
</dbReference>
<dbReference type="Proteomes" id="UP000400924">
    <property type="component" value="Unassembled WGS sequence"/>
</dbReference>
<dbReference type="PANTHER" id="PTHR43877:SF1">
    <property type="entry name" value="ACETYLTRANSFERASE"/>
    <property type="match status" value="1"/>
</dbReference>
<evidence type="ECO:0000259" key="3">
    <source>
        <dbReference type="PROSITE" id="PS51186"/>
    </source>
</evidence>
<dbReference type="InterPro" id="IPR016181">
    <property type="entry name" value="Acyl_CoA_acyltransferase"/>
</dbReference>
<evidence type="ECO:0000313" key="4">
    <source>
        <dbReference type="EMBL" id="MPY61113.1"/>
    </source>
</evidence>
<dbReference type="EMBL" id="VJZC01000271">
    <property type="protein sequence ID" value="MPY61113.1"/>
    <property type="molecule type" value="Genomic_DNA"/>
</dbReference>
<keyword evidence="2" id="KW-0012">Acyltransferase</keyword>
<dbReference type="GO" id="GO:0016747">
    <property type="term" value="F:acyltransferase activity, transferring groups other than amino-acyl groups"/>
    <property type="evidence" value="ECO:0007669"/>
    <property type="project" value="InterPro"/>
</dbReference>
<dbReference type="AlphaFoldDB" id="A0A5N8XNP3"/>
<gene>
    <name evidence="4" type="ORF">FNH08_29420</name>
</gene>
<comment type="caution">
    <text evidence="4">The sequence shown here is derived from an EMBL/GenBank/DDBJ whole genome shotgun (WGS) entry which is preliminary data.</text>
</comment>
<keyword evidence="5" id="KW-1185">Reference proteome</keyword>
<dbReference type="InterPro" id="IPR050832">
    <property type="entry name" value="Bact_Acetyltransf"/>
</dbReference>
<dbReference type="InterPro" id="IPR000182">
    <property type="entry name" value="GNAT_dom"/>
</dbReference>
<evidence type="ECO:0000256" key="2">
    <source>
        <dbReference type="ARBA" id="ARBA00023315"/>
    </source>
</evidence>
<keyword evidence="1 4" id="KW-0808">Transferase</keyword>
<dbReference type="CDD" id="cd04301">
    <property type="entry name" value="NAT_SF"/>
    <property type="match status" value="1"/>
</dbReference>
<dbReference type="PROSITE" id="PS51186">
    <property type="entry name" value="GNAT"/>
    <property type="match status" value="1"/>
</dbReference>
<dbReference type="SUPFAM" id="SSF55729">
    <property type="entry name" value="Acyl-CoA N-acyltransferases (Nat)"/>
    <property type="match status" value="1"/>
</dbReference>
<protein>
    <submittedName>
        <fullName evidence="4">GNAT family N-acetyltransferase</fullName>
    </submittedName>
</protein>
<evidence type="ECO:0000313" key="5">
    <source>
        <dbReference type="Proteomes" id="UP000400924"/>
    </source>
</evidence>
<accession>A0A5N8XNP3</accession>
<dbReference type="PANTHER" id="PTHR43877">
    <property type="entry name" value="AMINOALKYLPHOSPHONATE N-ACETYLTRANSFERASE-RELATED-RELATED"/>
    <property type="match status" value="1"/>
</dbReference>
<organism evidence="4 5">
    <name type="scientific">Streptomyces spongiae</name>
    <dbReference type="NCBI Taxonomy" id="565072"/>
    <lineage>
        <taxon>Bacteria</taxon>
        <taxon>Bacillati</taxon>
        <taxon>Actinomycetota</taxon>
        <taxon>Actinomycetes</taxon>
        <taxon>Kitasatosporales</taxon>
        <taxon>Streptomycetaceae</taxon>
        <taxon>Streptomyces</taxon>
    </lineage>
</organism>
<sequence>MRFRNGTRADSDRIAALHTASWRDAYVGLMPPEFLNGPLADSHRAKWRARTEDASGRWLMLAEEGDELVGFIHLDTVRDGRVHVDNLHVRPGRTGTGIGYRLLRRGFAWAADAHPGRDVFLEVLRGNARAITFYERAGGLVTAERPLTVAPGIEVGEIEYIWTADAVGRLAAL</sequence>
<feature type="domain" description="N-acetyltransferase" evidence="3">
    <location>
        <begin position="1"/>
        <end position="165"/>
    </location>
</feature>
<dbReference type="RefSeq" id="WP_152774560.1">
    <property type="nucleotide sequence ID" value="NZ_VJZC01000271.1"/>
</dbReference>
<dbReference type="OrthoDB" id="5243635at2"/>
<evidence type="ECO:0000256" key="1">
    <source>
        <dbReference type="ARBA" id="ARBA00022679"/>
    </source>
</evidence>
<dbReference type="Pfam" id="PF00583">
    <property type="entry name" value="Acetyltransf_1"/>
    <property type="match status" value="1"/>
</dbReference>